<gene>
    <name evidence="2" type="ORF">PIB30_066250</name>
</gene>
<feature type="compositionally biased region" description="Basic residues" evidence="1">
    <location>
        <begin position="11"/>
        <end position="24"/>
    </location>
</feature>
<feature type="compositionally biased region" description="Polar residues" evidence="1">
    <location>
        <begin position="27"/>
        <end position="51"/>
    </location>
</feature>
<feature type="region of interest" description="Disordered" evidence="1">
    <location>
        <begin position="1"/>
        <end position="51"/>
    </location>
</feature>
<organism evidence="2 3">
    <name type="scientific">Stylosanthes scabra</name>
    <dbReference type="NCBI Taxonomy" id="79078"/>
    <lineage>
        <taxon>Eukaryota</taxon>
        <taxon>Viridiplantae</taxon>
        <taxon>Streptophyta</taxon>
        <taxon>Embryophyta</taxon>
        <taxon>Tracheophyta</taxon>
        <taxon>Spermatophyta</taxon>
        <taxon>Magnoliopsida</taxon>
        <taxon>eudicotyledons</taxon>
        <taxon>Gunneridae</taxon>
        <taxon>Pentapetalae</taxon>
        <taxon>rosids</taxon>
        <taxon>fabids</taxon>
        <taxon>Fabales</taxon>
        <taxon>Fabaceae</taxon>
        <taxon>Papilionoideae</taxon>
        <taxon>50 kb inversion clade</taxon>
        <taxon>dalbergioids sensu lato</taxon>
        <taxon>Dalbergieae</taxon>
        <taxon>Pterocarpus clade</taxon>
        <taxon>Stylosanthes</taxon>
    </lineage>
</organism>
<evidence type="ECO:0000313" key="3">
    <source>
        <dbReference type="Proteomes" id="UP001341840"/>
    </source>
</evidence>
<sequence length="186" mass="20659">MEESPSSTSGKGKKTINHERRKKVRTEQLNNIEHTTTTPVTGLSASSPRFLSPSQTQISLNAKNKRKVGQIFHSPLQEITNIAANQELNDTTSAVEESYTIFTSPNKENLFHGQSQSQYPSMNDISEVTNQDKQDYPEYAKSGTTSPEKENIFHGQSNSNYSSINDISDITNQDKELSPEYAKSGA</sequence>
<keyword evidence="3" id="KW-1185">Reference proteome</keyword>
<proteinExistence type="predicted"/>
<dbReference type="EMBL" id="JASCZI010242328">
    <property type="protein sequence ID" value="MED6210657.1"/>
    <property type="molecule type" value="Genomic_DNA"/>
</dbReference>
<name>A0ABU6YJT0_9FABA</name>
<dbReference type="Proteomes" id="UP001341840">
    <property type="component" value="Unassembled WGS sequence"/>
</dbReference>
<evidence type="ECO:0000256" key="1">
    <source>
        <dbReference type="SAM" id="MobiDB-lite"/>
    </source>
</evidence>
<evidence type="ECO:0000313" key="2">
    <source>
        <dbReference type="EMBL" id="MED6210657.1"/>
    </source>
</evidence>
<feature type="compositionally biased region" description="Low complexity" evidence="1">
    <location>
        <begin position="1"/>
        <end position="10"/>
    </location>
</feature>
<accession>A0ABU6YJT0</accession>
<feature type="compositionally biased region" description="Low complexity" evidence="1">
    <location>
        <begin position="157"/>
        <end position="170"/>
    </location>
</feature>
<protein>
    <submittedName>
        <fullName evidence="2">Uncharacterized protein</fullName>
    </submittedName>
</protein>
<feature type="region of interest" description="Disordered" evidence="1">
    <location>
        <begin position="136"/>
        <end position="186"/>
    </location>
</feature>
<comment type="caution">
    <text evidence="2">The sequence shown here is derived from an EMBL/GenBank/DDBJ whole genome shotgun (WGS) entry which is preliminary data.</text>
</comment>
<reference evidence="2 3" key="1">
    <citation type="journal article" date="2023" name="Plants (Basel)">
        <title>Bridging the Gap: Combining Genomics and Transcriptomics Approaches to Understand Stylosanthes scabra, an Orphan Legume from the Brazilian Caatinga.</title>
        <authorList>
            <person name="Ferreira-Neto J.R.C."/>
            <person name="da Silva M.D."/>
            <person name="Binneck E."/>
            <person name="de Melo N.F."/>
            <person name="da Silva R.H."/>
            <person name="de Melo A.L.T.M."/>
            <person name="Pandolfi V."/>
            <person name="Bustamante F.O."/>
            <person name="Brasileiro-Vidal A.C."/>
            <person name="Benko-Iseppon A.M."/>
        </authorList>
    </citation>
    <scope>NUCLEOTIDE SEQUENCE [LARGE SCALE GENOMIC DNA]</scope>
    <source>
        <tissue evidence="2">Leaves</tissue>
    </source>
</reference>